<organism evidence="2 3">
    <name type="scientific">Bifidobacterium callitrichos DSM 23973</name>
    <dbReference type="NCBI Taxonomy" id="1437609"/>
    <lineage>
        <taxon>Bacteria</taxon>
        <taxon>Bacillati</taxon>
        <taxon>Actinomycetota</taxon>
        <taxon>Actinomycetes</taxon>
        <taxon>Bifidobacteriales</taxon>
        <taxon>Bifidobacteriaceae</taxon>
        <taxon>Bifidobacterium</taxon>
    </lineage>
</organism>
<reference evidence="2 3" key="1">
    <citation type="submission" date="2014-03" db="EMBL/GenBank/DDBJ databases">
        <title>Genomics of Bifidobacteria.</title>
        <authorList>
            <person name="Ventura M."/>
            <person name="Milani C."/>
            <person name="Lugli G.A."/>
        </authorList>
    </citation>
    <scope>NUCLEOTIDE SEQUENCE [LARGE SCALE GENOMIC DNA]</scope>
    <source>
        <strain evidence="2 3">DSM 23973</strain>
    </source>
</reference>
<gene>
    <name evidence="2" type="ORF">BCAL_0172</name>
</gene>
<dbReference type="PROSITE" id="PS51996">
    <property type="entry name" value="TR_MART"/>
    <property type="match status" value="1"/>
</dbReference>
<dbReference type="GO" id="GO:0005576">
    <property type="term" value="C:extracellular region"/>
    <property type="evidence" value="ECO:0007669"/>
    <property type="project" value="InterPro"/>
</dbReference>
<feature type="domain" description="ADP ribosyltransferase" evidence="1">
    <location>
        <begin position="74"/>
        <end position="219"/>
    </location>
</feature>
<dbReference type="eggNOG" id="ENOG5031BIG">
    <property type="taxonomic scope" value="Bacteria"/>
</dbReference>
<comment type="caution">
    <text evidence="2">The sequence shown here is derived from an EMBL/GenBank/DDBJ whole genome shotgun (WGS) entry which is preliminary data.</text>
</comment>
<evidence type="ECO:0000313" key="2">
    <source>
        <dbReference type="EMBL" id="KFI56577.1"/>
    </source>
</evidence>
<protein>
    <submittedName>
        <fullName evidence="2">VIP2 family actin-ADP-ribosylating toxin</fullName>
    </submittedName>
</protein>
<name>A0A087ACS7_9BIFI</name>
<dbReference type="AlphaFoldDB" id="A0A087ACS7"/>
<dbReference type="Pfam" id="PF03496">
    <property type="entry name" value="ADPrib_exo_Tox"/>
    <property type="match status" value="1"/>
</dbReference>
<accession>A0A087ACS7</accession>
<evidence type="ECO:0000259" key="1">
    <source>
        <dbReference type="Pfam" id="PF03496"/>
    </source>
</evidence>
<sequence length="225" mass="25274">MQMYQEGVKAAGKGNGYRSALAAMRRLHPEDLKDGVVPQPQIRWSHAVIRPTADELTRLSDFTVRMPWDQYTPEHKQKTLRGWTDGTFKETNGALYGRIPMSDDVRQRIDVIDEAISDHWTTHQFTVDRLMPLDTFELKSIEGVFDLQRNDVFGHAGYMATSLLEGGVLADKSLDRVATRILVPSGTNAVYLQPISKAAKRQEEVLLPRGTRLQVDGVGNTPDGR</sequence>
<dbReference type="Proteomes" id="UP000029072">
    <property type="component" value="Unassembled WGS sequence"/>
</dbReference>
<evidence type="ECO:0000313" key="3">
    <source>
        <dbReference type="Proteomes" id="UP000029072"/>
    </source>
</evidence>
<dbReference type="EMBL" id="JGYS01000001">
    <property type="protein sequence ID" value="KFI56577.1"/>
    <property type="molecule type" value="Genomic_DNA"/>
</dbReference>
<dbReference type="InterPro" id="IPR003540">
    <property type="entry name" value="ADP-ribosyltransferase"/>
</dbReference>
<proteinExistence type="predicted"/>
<dbReference type="SUPFAM" id="SSF56399">
    <property type="entry name" value="ADP-ribosylation"/>
    <property type="match status" value="1"/>
</dbReference>
<dbReference type="STRING" id="1437609.BCAL_0172"/>
<dbReference type="Gene3D" id="3.90.176.10">
    <property type="entry name" value="Toxin ADP-ribosyltransferase, Chain A, domain 1"/>
    <property type="match status" value="1"/>
</dbReference>